<dbReference type="InterPro" id="IPR010770">
    <property type="entry name" value="Ecd"/>
</dbReference>
<evidence type="ECO:0000313" key="1">
    <source>
        <dbReference type="EMBL" id="GFH61275.1"/>
    </source>
</evidence>
<gene>
    <name evidence="1" type="ORF">CTEN210_17751</name>
</gene>
<dbReference type="PANTHER" id="PTHR13060:SF0">
    <property type="entry name" value="PROTEIN ECDYSONELESS HOMOLOG"/>
    <property type="match status" value="1"/>
</dbReference>
<name>A0AAD3DDA6_9STRA</name>
<comment type="caution">
    <text evidence="1">The sequence shown here is derived from an EMBL/GenBank/DDBJ whole genome shotgun (WGS) entry which is preliminary data.</text>
</comment>
<dbReference type="PANTHER" id="PTHR13060">
    <property type="entry name" value="SGT1 PROTEIN HSGT1 SUPPRESSOR OF GCR2"/>
    <property type="match status" value="1"/>
</dbReference>
<protein>
    <submittedName>
        <fullName evidence="1">Uncharacterized protein</fullName>
    </submittedName>
</protein>
<keyword evidence="2" id="KW-1185">Reference proteome</keyword>
<dbReference type="EMBL" id="BLLK01000074">
    <property type="protein sequence ID" value="GFH61275.1"/>
    <property type="molecule type" value="Genomic_DNA"/>
</dbReference>
<evidence type="ECO:0000313" key="2">
    <source>
        <dbReference type="Proteomes" id="UP001054902"/>
    </source>
</evidence>
<reference evidence="1 2" key="1">
    <citation type="journal article" date="2021" name="Sci. Rep.">
        <title>The genome of the diatom Chaetoceros tenuissimus carries an ancient integrated fragment of an extant virus.</title>
        <authorList>
            <person name="Hongo Y."/>
            <person name="Kimura K."/>
            <person name="Takaki Y."/>
            <person name="Yoshida Y."/>
            <person name="Baba S."/>
            <person name="Kobayashi G."/>
            <person name="Nagasaki K."/>
            <person name="Hano T."/>
            <person name="Tomaru Y."/>
        </authorList>
    </citation>
    <scope>NUCLEOTIDE SEQUENCE [LARGE SCALE GENOMIC DNA]</scope>
    <source>
        <strain evidence="1 2">NIES-3715</strain>
    </source>
</reference>
<dbReference type="Proteomes" id="UP001054902">
    <property type="component" value="Unassembled WGS sequence"/>
</dbReference>
<dbReference type="Pfam" id="PF07093">
    <property type="entry name" value="SGT1"/>
    <property type="match status" value="1"/>
</dbReference>
<accession>A0AAD3DDA6</accession>
<dbReference type="AlphaFoldDB" id="A0AAD3DDA6"/>
<dbReference type="GO" id="GO:0005634">
    <property type="term" value="C:nucleus"/>
    <property type="evidence" value="ECO:0007669"/>
    <property type="project" value="TreeGrafter"/>
</dbReference>
<proteinExistence type="predicted"/>
<sequence>MEQGSLLPAALEYMQKIRDHEHDFDLPFQEFTSNEEDDDGMEVAMELQNALVISIYSIDSTDDTSCRDLSCRKNLIMKLASIQNIIHGKLLPKYNKRFQHKWFVGGEGISFGIHCEEEDVGGISIPHLRAIVRYGPHALDEYYSIALMKCISLDLANTYGHRVAIECFDIDDGQILLIEGAEFLPSWVDDEIGVEAMRKRVYYVNGEVLVLPPTITAQEVCSNSSKTFLITRKDALDAVTSLNRDNDLNTELQGLNKAIDKRIHPFLQVLTQNKLDIRQQRKILTEYYHTSSIVLPLELALLIQYRPDLVPIAIASFCKQSIKDVSVQMGKQMQSQPNGTHIEIPFENLVFTRIMLPKTLYAMLLTAAGQLLPPIKIPKHYKSMEVNRIKRQCKSGGDGHSHFRHALECGIRLSLGFEWLTSNSTGSDDKKSFPELFVPSTEQRIAHYIEKVDKTAGGDGQWIQSAWEKGPNKSADDISTILKCPVWNPEITVSGICPIANPGKPIVGHVANALQYVRRYMFDKVEVSRDFPPPRASDVDSDKWIDMESIDDLELRMKNIVRPQKDVNENNDENVAALNDLMDGLENFVSMSSEIGGVSMRSKEPKHVNTKIEIKEQVFFSILKGSLEPGFPDFNFQGIGTQERMKETLEHYFSNEDLEFDDDHENEIDVQMEEVMRTMDEQLLDLDSDRRITIGEGAEDESHSDNPDILKANILSNLLKSLDAQVDDKGPLSTITTGNLS</sequence>
<organism evidence="1 2">
    <name type="scientific">Chaetoceros tenuissimus</name>
    <dbReference type="NCBI Taxonomy" id="426638"/>
    <lineage>
        <taxon>Eukaryota</taxon>
        <taxon>Sar</taxon>
        <taxon>Stramenopiles</taxon>
        <taxon>Ochrophyta</taxon>
        <taxon>Bacillariophyta</taxon>
        <taxon>Coscinodiscophyceae</taxon>
        <taxon>Chaetocerotophycidae</taxon>
        <taxon>Chaetocerotales</taxon>
        <taxon>Chaetocerotaceae</taxon>
        <taxon>Chaetoceros</taxon>
    </lineage>
</organism>